<sequence length="135" mass="14770">MVLDEILVKKVVKALENSGLIAPAGILTSLTNSGQQWDAPNGWAPQQELIVTGLARSGLKEANELAEEIARRWIRSSYRVYKTSGFIHEKLNVSEFGAYGGGGEYKPQTGFGWSNGVILAFLEEFGWPSDLSIEP</sequence>
<comment type="catalytic activity">
    <reaction evidence="4">
        <text>alpha,alpha-trehalose + H2O = alpha-D-glucose + beta-D-glucose</text>
        <dbReference type="Rhea" id="RHEA:32675"/>
        <dbReference type="ChEBI" id="CHEBI:15377"/>
        <dbReference type="ChEBI" id="CHEBI:15903"/>
        <dbReference type="ChEBI" id="CHEBI:16551"/>
        <dbReference type="ChEBI" id="CHEBI:17925"/>
        <dbReference type="EC" id="3.2.1.28"/>
    </reaction>
</comment>
<dbReference type="Pfam" id="PF01204">
    <property type="entry name" value="Trehalase"/>
    <property type="match status" value="1"/>
</dbReference>
<dbReference type="SUPFAM" id="SSF48208">
    <property type="entry name" value="Six-hairpin glycosidases"/>
    <property type="match status" value="1"/>
</dbReference>
<evidence type="ECO:0000256" key="2">
    <source>
        <dbReference type="ARBA" id="ARBA00022801"/>
    </source>
</evidence>
<dbReference type="PRINTS" id="PR00744">
    <property type="entry name" value="GLHYDRLASE37"/>
</dbReference>
<dbReference type="InterPro" id="IPR008928">
    <property type="entry name" value="6-hairpin_glycosidase_sf"/>
</dbReference>
<dbReference type="PANTHER" id="PTHR23403">
    <property type="entry name" value="TREHALASE"/>
    <property type="match status" value="1"/>
</dbReference>
<keyword evidence="3 4" id="KW-0326">Glycosidase</keyword>
<dbReference type="PROSITE" id="PS00928">
    <property type="entry name" value="TREHALASE_2"/>
    <property type="match status" value="1"/>
</dbReference>
<proteinExistence type="inferred from homology"/>
<accession>A0A8S9JUD3</accession>
<gene>
    <name evidence="5" type="ORF">F2Q70_00036277</name>
</gene>
<organism evidence="5">
    <name type="scientific">Brassica cretica</name>
    <name type="common">Mustard</name>
    <dbReference type="NCBI Taxonomy" id="69181"/>
    <lineage>
        <taxon>Eukaryota</taxon>
        <taxon>Viridiplantae</taxon>
        <taxon>Streptophyta</taxon>
        <taxon>Embryophyta</taxon>
        <taxon>Tracheophyta</taxon>
        <taxon>Spermatophyta</taxon>
        <taxon>Magnoliopsida</taxon>
        <taxon>eudicotyledons</taxon>
        <taxon>Gunneridae</taxon>
        <taxon>Pentapetalae</taxon>
        <taxon>rosids</taxon>
        <taxon>malvids</taxon>
        <taxon>Brassicales</taxon>
        <taxon>Brassicaceae</taxon>
        <taxon>Brassiceae</taxon>
        <taxon>Brassica</taxon>
    </lineage>
</organism>
<evidence type="ECO:0000256" key="3">
    <source>
        <dbReference type="ARBA" id="ARBA00023295"/>
    </source>
</evidence>
<protein>
    <recommendedName>
        <fullName evidence="4">Trehalase</fullName>
        <ecNumber evidence="4">3.2.1.28</ecNumber>
    </recommendedName>
    <alternativeName>
        <fullName evidence="4">Alpha-trehalose glucohydrolase</fullName>
    </alternativeName>
</protein>
<dbReference type="PANTHER" id="PTHR23403:SF1">
    <property type="entry name" value="TREHALASE"/>
    <property type="match status" value="1"/>
</dbReference>
<dbReference type="GO" id="GO:0005993">
    <property type="term" value="P:trehalose catabolic process"/>
    <property type="evidence" value="ECO:0007669"/>
    <property type="project" value="TreeGrafter"/>
</dbReference>
<name>A0A8S9JUD3_BRACR</name>
<dbReference type="InterPro" id="IPR018232">
    <property type="entry name" value="Glyco_hydro_37_CS"/>
</dbReference>
<comment type="caution">
    <text evidence="5">The sequence shown here is derived from an EMBL/GenBank/DDBJ whole genome shotgun (WGS) entry which is preliminary data.</text>
</comment>
<evidence type="ECO:0000313" key="5">
    <source>
        <dbReference type="EMBL" id="KAF2585298.1"/>
    </source>
</evidence>
<dbReference type="Gene3D" id="1.50.10.10">
    <property type="match status" value="1"/>
</dbReference>
<reference evidence="5" key="1">
    <citation type="submission" date="2019-12" db="EMBL/GenBank/DDBJ databases">
        <title>Genome sequencing and annotation of Brassica cretica.</title>
        <authorList>
            <person name="Studholme D.J."/>
            <person name="Sarris P.F."/>
        </authorList>
    </citation>
    <scope>NUCLEOTIDE SEQUENCE</scope>
    <source>
        <strain evidence="5">PFS-102/07</strain>
        <tissue evidence="5">Leaf</tissue>
    </source>
</reference>
<dbReference type="EC" id="3.2.1.28" evidence="4"/>
<dbReference type="InterPro" id="IPR001661">
    <property type="entry name" value="Glyco_hydro_37"/>
</dbReference>
<dbReference type="InterPro" id="IPR012341">
    <property type="entry name" value="6hp_glycosidase-like_sf"/>
</dbReference>
<dbReference type="AlphaFoldDB" id="A0A8S9JUD3"/>
<dbReference type="EMBL" id="QGKY02000246">
    <property type="protein sequence ID" value="KAF2585298.1"/>
    <property type="molecule type" value="Genomic_DNA"/>
</dbReference>
<dbReference type="GO" id="GO:0004555">
    <property type="term" value="F:alpha,alpha-trehalase activity"/>
    <property type="evidence" value="ECO:0007669"/>
    <property type="project" value="UniProtKB-EC"/>
</dbReference>
<keyword evidence="2 4" id="KW-0378">Hydrolase</keyword>
<comment type="similarity">
    <text evidence="1 4">Belongs to the glycosyl hydrolase 37 family.</text>
</comment>
<evidence type="ECO:0000256" key="1">
    <source>
        <dbReference type="ARBA" id="ARBA00005615"/>
    </source>
</evidence>
<evidence type="ECO:0000256" key="4">
    <source>
        <dbReference type="RuleBase" id="RU361180"/>
    </source>
</evidence>